<evidence type="ECO:0000313" key="3">
    <source>
        <dbReference type="EMBL" id="CAB4557377.1"/>
    </source>
</evidence>
<feature type="domain" description="PASTA" evidence="2">
    <location>
        <begin position="241"/>
        <end position="309"/>
    </location>
</feature>
<gene>
    <name evidence="3" type="ORF">UFOPK1358_02003</name>
    <name evidence="4" type="ORF">UFOPK3519_01018</name>
</gene>
<evidence type="ECO:0000259" key="2">
    <source>
        <dbReference type="PROSITE" id="PS51178"/>
    </source>
</evidence>
<reference evidence="3" key="1">
    <citation type="submission" date="2020-05" db="EMBL/GenBank/DDBJ databases">
        <authorList>
            <person name="Chiriac C."/>
            <person name="Salcher M."/>
            <person name="Ghai R."/>
            <person name="Kavagutti S V."/>
        </authorList>
    </citation>
    <scope>NUCLEOTIDE SEQUENCE</scope>
</reference>
<evidence type="ECO:0000313" key="4">
    <source>
        <dbReference type="EMBL" id="CAB4904540.1"/>
    </source>
</evidence>
<feature type="compositionally biased region" description="Low complexity" evidence="1">
    <location>
        <begin position="315"/>
        <end position="343"/>
    </location>
</feature>
<evidence type="ECO:0000256" key="1">
    <source>
        <dbReference type="SAM" id="MobiDB-lite"/>
    </source>
</evidence>
<feature type="region of interest" description="Disordered" evidence="1">
    <location>
        <begin position="311"/>
        <end position="343"/>
    </location>
</feature>
<feature type="domain" description="PASTA" evidence="2">
    <location>
        <begin position="106"/>
        <end position="172"/>
    </location>
</feature>
<dbReference type="AlphaFoldDB" id="A0A6J6D0T8"/>
<accession>A0A6J6D0T8</accession>
<dbReference type="SMART" id="SM00740">
    <property type="entry name" value="PASTA"/>
    <property type="match status" value="4"/>
</dbReference>
<feature type="domain" description="PASTA" evidence="2">
    <location>
        <begin position="41"/>
        <end position="105"/>
    </location>
</feature>
<name>A0A6J6D0T8_9ZZZZ</name>
<dbReference type="Pfam" id="PF03793">
    <property type="entry name" value="PASTA"/>
    <property type="match status" value="4"/>
</dbReference>
<dbReference type="EMBL" id="CAEZSF010000292">
    <property type="protein sequence ID" value="CAB4557377.1"/>
    <property type="molecule type" value="Genomic_DNA"/>
</dbReference>
<dbReference type="EMBL" id="CAFBMG010000073">
    <property type="protein sequence ID" value="CAB4904540.1"/>
    <property type="molecule type" value="Genomic_DNA"/>
</dbReference>
<proteinExistence type="predicted"/>
<dbReference type="InterPro" id="IPR005543">
    <property type="entry name" value="PASTA_dom"/>
</dbReference>
<dbReference type="Gene3D" id="3.30.10.20">
    <property type="match status" value="4"/>
</dbReference>
<sequence length="343" mass="34553">MNKTRGLLPLVGALLIVASAVLLLGFSDSLNPLDAIRGLGRVVTVPDFAGRPLPRAKVEAENLGLRAVTRTAFSLTAPRGTIVGQKPAAGEKARSGDKIELVVSSGVNRTRMPAAVGRPIVEVTRELGDPGVPIKIVEVSNETVPNGIVVAQFPAAEVLVAQAGSVRLEVSSGPDSRPVPEVAGLSLEGAAFRLGKAGLSFGPLTQADDPAVVAGAVISSAPAQGTKVPKDTAVALTISNGPAPIPVPEVTNTQQSSATDVLKAAGFLVDVAGQLVVEGDPGVGNVFGQNPVAGTPYRPGQIVTIVVGQVPPPRRAATTTTTPGASSSSTTVKPATPTTKVGG</sequence>
<feature type="domain" description="PASTA" evidence="2">
    <location>
        <begin position="173"/>
        <end position="240"/>
    </location>
</feature>
<dbReference type="PROSITE" id="PS51178">
    <property type="entry name" value="PASTA"/>
    <property type="match status" value="4"/>
</dbReference>
<dbReference type="CDD" id="cd06577">
    <property type="entry name" value="PASTA_pknB"/>
    <property type="match status" value="4"/>
</dbReference>
<protein>
    <submittedName>
        <fullName evidence="3">Unannotated protein</fullName>
    </submittedName>
</protein>
<organism evidence="3">
    <name type="scientific">freshwater metagenome</name>
    <dbReference type="NCBI Taxonomy" id="449393"/>
    <lineage>
        <taxon>unclassified sequences</taxon>
        <taxon>metagenomes</taxon>
        <taxon>ecological metagenomes</taxon>
    </lineage>
</organism>